<feature type="compositionally biased region" description="Polar residues" evidence="3">
    <location>
        <begin position="363"/>
        <end position="377"/>
    </location>
</feature>
<organism evidence="6 7">
    <name type="scientific">Aspergillus campestris (strain IBT 28561)</name>
    <dbReference type="NCBI Taxonomy" id="1392248"/>
    <lineage>
        <taxon>Eukaryota</taxon>
        <taxon>Fungi</taxon>
        <taxon>Dikarya</taxon>
        <taxon>Ascomycota</taxon>
        <taxon>Pezizomycotina</taxon>
        <taxon>Eurotiomycetes</taxon>
        <taxon>Eurotiomycetidae</taxon>
        <taxon>Eurotiales</taxon>
        <taxon>Aspergillaceae</taxon>
        <taxon>Aspergillus</taxon>
        <taxon>Aspergillus subgen. Circumdati</taxon>
    </lineage>
</organism>
<dbReference type="EMBL" id="MSFM01000001">
    <property type="protein sequence ID" value="PKY09340.1"/>
    <property type="molecule type" value="Genomic_DNA"/>
</dbReference>
<feature type="region of interest" description="Disordered" evidence="3">
    <location>
        <begin position="363"/>
        <end position="392"/>
    </location>
</feature>
<evidence type="ECO:0000256" key="4">
    <source>
        <dbReference type="SAM" id="SignalP"/>
    </source>
</evidence>
<comment type="caution">
    <text evidence="6">The sequence shown here is derived from an EMBL/GenBank/DDBJ whole genome shotgun (WGS) entry which is preliminary data.</text>
</comment>
<gene>
    <name evidence="6" type="ORF">P168DRAFT_324322</name>
</gene>
<dbReference type="CDD" id="cd00118">
    <property type="entry name" value="LysM"/>
    <property type="match status" value="2"/>
</dbReference>
<dbReference type="GeneID" id="36548343"/>
<feature type="domain" description="LysM" evidence="5">
    <location>
        <begin position="264"/>
        <end position="314"/>
    </location>
</feature>
<dbReference type="Pfam" id="PF01476">
    <property type="entry name" value="LysM"/>
    <property type="match status" value="2"/>
</dbReference>
<dbReference type="SMART" id="SM00257">
    <property type="entry name" value="LysM"/>
    <property type="match status" value="2"/>
</dbReference>
<accession>A0A2I1DHJ8</accession>
<dbReference type="RefSeq" id="XP_024697934.1">
    <property type="nucleotide sequence ID" value="XM_024840819.1"/>
</dbReference>
<evidence type="ECO:0000313" key="7">
    <source>
        <dbReference type="Proteomes" id="UP000234254"/>
    </source>
</evidence>
<dbReference type="SUPFAM" id="SSF54106">
    <property type="entry name" value="LysM domain"/>
    <property type="match status" value="1"/>
</dbReference>
<dbReference type="AlphaFoldDB" id="A0A2I1DHJ8"/>
<dbReference type="InterPro" id="IPR036779">
    <property type="entry name" value="LysM_dom_sf"/>
</dbReference>
<keyword evidence="4" id="KW-0732">Signal</keyword>
<evidence type="ECO:0000313" key="6">
    <source>
        <dbReference type="EMBL" id="PKY09340.1"/>
    </source>
</evidence>
<dbReference type="GO" id="GO:0008061">
    <property type="term" value="F:chitin binding"/>
    <property type="evidence" value="ECO:0007669"/>
    <property type="project" value="UniProtKB-KW"/>
</dbReference>
<feature type="non-terminal residue" evidence="6">
    <location>
        <position position="426"/>
    </location>
</feature>
<keyword evidence="1" id="KW-0147">Chitin-binding</keyword>
<feature type="chain" id="PRO_5014133579" description="LysM domain-containing protein" evidence="4">
    <location>
        <begin position="19"/>
        <end position="426"/>
    </location>
</feature>
<feature type="compositionally biased region" description="Low complexity" evidence="3">
    <location>
        <begin position="324"/>
        <end position="347"/>
    </location>
</feature>
<dbReference type="InterPro" id="IPR052210">
    <property type="entry name" value="LysM1-like"/>
</dbReference>
<feature type="region of interest" description="Disordered" evidence="3">
    <location>
        <begin position="319"/>
        <end position="347"/>
    </location>
</feature>
<dbReference type="InterPro" id="IPR018392">
    <property type="entry name" value="LysM"/>
</dbReference>
<dbReference type="PANTHER" id="PTHR34997:SF1">
    <property type="entry name" value="PEPTIDOGLYCAN-BINDING LYSIN DOMAIN"/>
    <property type="match status" value="1"/>
</dbReference>
<evidence type="ECO:0000256" key="2">
    <source>
        <dbReference type="ARBA" id="ARBA00023026"/>
    </source>
</evidence>
<evidence type="ECO:0000256" key="3">
    <source>
        <dbReference type="SAM" id="MobiDB-lite"/>
    </source>
</evidence>
<dbReference type="OrthoDB" id="4472843at2759"/>
<feature type="domain" description="LysM" evidence="5">
    <location>
        <begin position="213"/>
        <end position="259"/>
    </location>
</feature>
<dbReference type="Gene3D" id="3.10.350.10">
    <property type="entry name" value="LysM domain"/>
    <property type="match status" value="2"/>
</dbReference>
<name>A0A2I1DHJ8_ASPC2</name>
<feature type="signal peptide" evidence="4">
    <location>
        <begin position="1"/>
        <end position="18"/>
    </location>
</feature>
<keyword evidence="7" id="KW-1185">Reference proteome</keyword>
<evidence type="ECO:0000259" key="5">
    <source>
        <dbReference type="PROSITE" id="PS51782"/>
    </source>
</evidence>
<protein>
    <recommendedName>
        <fullName evidence="5">LysM domain-containing protein</fullName>
    </recommendedName>
</protein>
<proteinExistence type="predicted"/>
<evidence type="ECO:0000256" key="1">
    <source>
        <dbReference type="ARBA" id="ARBA00022669"/>
    </source>
</evidence>
<dbReference type="PROSITE" id="PS51782">
    <property type="entry name" value="LYSM"/>
    <property type="match status" value="2"/>
</dbReference>
<dbReference type="Proteomes" id="UP000234254">
    <property type="component" value="Unassembled WGS sequence"/>
</dbReference>
<keyword evidence="2" id="KW-0843">Virulence</keyword>
<dbReference type="PANTHER" id="PTHR34997">
    <property type="entry name" value="AM15"/>
    <property type="match status" value="1"/>
</dbReference>
<sequence>MYSTRGWLVILMLDFVTAQQFPMGFSYDMNIPSLTQPCRDALNGTVDCNWQLALYNTEDIELTAKNLTTLCVSDCYRSLLHTRGEIQSACSGESNHIPVGGDMYPATQRIESLLDTYNKTCLRDQGTHRFCHDIMRSWQADLTREQKCSYCMLKTRQLGLSSDFSYNPHALEEFASLTSSCGKTGFEPTMPTPIVTRSSSTSTAPSVTPSCASTYTIKTDDTCSGICKAQKVSTDALTVLNGLPAYCKHFPSAGTKLCMPPKCAIYTVAANDTCQSVAKQQPGYVTVTQLQSWNPNLNGLCTNMGHQVDMQICVSPPGEESIDTTTAIPTTKPTPVRSSIGPCSGPGSPESCYRDYASLSPTPFGSHANHTSQSAKPTGSAPAYTPNPPAPGTASRASCAQYISYLDTGDKSLDKTINSCGGIANL</sequence>
<reference evidence="6" key="1">
    <citation type="submission" date="2016-12" db="EMBL/GenBank/DDBJ databases">
        <title>The genomes of Aspergillus section Nigri reveals drivers in fungal speciation.</title>
        <authorList>
            <consortium name="DOE Joint Genome Institute"/>
            <person name="Vesth T.C."/>
            <person name="Nybo J."/>
            <person name="Theobald S."/>
            <person name="Brandl J."/>
            <person name="Frisvad J.C."/>
            <person name="Nielsen K.F."/>
            <person name="Lyhne E.K."/>
            <person name="Kogle M.E."/>
            <person name="Kuo A."/>
            <person name="Riley R."/>
            <person name="Clum A."/>
            <person name="Nolan M."/>
            <person name="Lipzen A."/>
            <person name="Salamov A."/>
            <person name="Henrissat B."/>
            <person name="Wiebenga A."/>
            <person name="De vries R.P."/>
            <person name="Grigoriev I.V."/>
            <person name="Mortensen U.H."/>
            <person name="Andersen M.R."/>
            <person name="Baker S.E."/>
        </authorList>
    </citation>
    <scope>NUCLEOTIDE SEQUENCE</scope>
    <source>
        <strain evidence="6">IBT 28561</strain>
    </source>
</reference>
<dbReference type="VEuPathDB" id="FungiDB:P168DRAFT_324322"/>